<dbReference type="Proteomes" id="UP000252530">
    <property type="component" value="Unassembled WGS sequence"/>
</dbReference>
<protein>
    <recommendedName>
        <fullName evidence="1">Glycosyltransferase 2-like domain-containing protein</fullName>
    </recommendedName>
</protein>
<dbReference type="PANTHER" id="PTHR43685">
    <property type="entry name" value="GLYCOSYLTRANSFERASE"/>
    <property type="match status" value="1"/>
</dbReference>
<name>A0A366KBE8_9BIFI</name>
<organism evidence="2 3">
    <name type="scientific">Bifidobacterium aemilianum</name>
    <dbReference type="NCBI Taxonomy" id="2493120"/>
    <lineage>
        <taxon>Bacteria</taxon>
        <taxon>Bacillati</taxon>
        <taxon>Actinomycetota</taxon>
        <taxon>Actinomycetes</taxon>
        <taxon>Bifidobacteriales</taxon>
        <taxon>Bifidobacteriaceae</taxon>
        <taxon>Bifidobacterium</taxon>
    </lineage>
</organism>
<gene>
    <name evidence="2" type="ORF">CRD60_01185</name>
</gene>
<evidence type="ECO:0000313" key="3">
    <source>
        <dbReference type="Proteomes" id="UP000252530"/>
    </source>
</evidence>
<dbReference type="PANTHER" id="PTHR43685:SF2">
    <property type="entry name" value="GLYCOSYLTRANSFERASE 2-LIKE DOMAIN-CONTAINING PROTEIN"/>
    <property type="match status" value="1"/>
</dbReference>
<dbReference type="InterPro" id="IPR001173">
    <property type="entry name" value="Glyco_trans_2-like"/>
</dbReference>
<evidence type="ECO:0000259" key="1">
    <source>
        <dbReference type="Pfam" id="PF00535"/>
    </source>
</evidence>
<keyword evidence="3" id="KW-1185">Reference proteome</keyword>
<dbReference type="Gene3D" id="3.90.550.10">
    <property type="entry name" value="Spore Coat Polysaccharide Biosynthesis Protein SpsA, Chain A"/>
    <property type="match status" value="1"/>
</dbReference>
<comment type="caution">
    <text evidence="2">The sequence shown here is derived from an EMBL/GenBank/DDBJ whole genome shotgun (WGS) entry which is preliminary data.</text>
</comment>
<dbReference type="EMBL" id="PDCG01000001">
    <property type="protein sequence ID" value="RBP98508.1"/>
    <property type="molecule type" value="Genomic_DNA"/>
</dbReference>
<dbReference type="InterPro" id="IPR029044">
    <property type="entry name" value="Nucleotide-diphossugar_trans"/>
</dbReference>
<feature type="domain" description="Glycosyltransferase 2-like" evidence="1">
    <location>
        <begin position="20"/>
        <end position="188"/>
    </location>
</feature>
<dbReference type="InterPro" id="IPR050834">
    <property type="entry name" value="Glycosyltransf_2"/>
</dbReference>
<dbReference type="SUPFAM" id="SSF53448">
    <property type="entry name" value="Nucleotide-diphospho-sugar transferases"/>
    <property type="match status" value="1"/>
</dbReference>
<dbReference type="Pfam" id="PF00535">
    <property type="entry name" value="Glycos_transf_2"/>
    <property type="match status" value="1"/>
</dbReference>
<accession>A0A366KBE8</accession>
<evidence type="ECO:0000313" key="2">
    <source>
        <dbReference type="EMBL" id="RBP98508.1"/>
    </source>
</evidence>
<dbReference type="AlphaFoldDB" id="A0A366KBE8"/>
<sequence length="319" mass="35972">MHEMKGAETDMEEGKHPLVSAIMTTYRRPEAVVRRALDSIMAQDYPQLEVFLVNDCPEEAGLVESLRHLCLSYSSSRPVNYIVVDHNGGACKARNLAIRQARGTYVACLDDDDEWLPDKIGAQVAVAENGDAIDLVYCEAELLYDQEPSRRGSLLGERPLPSGNIFSQLLSENFIGSCSFPLIRRQALLAVGGFDEAMPALQDWELYLRLAKRGSAACCSQPLARYHFHAGDRISAHPQGRTDAYERIHREFAEDLDGDPSAAAGFYRMGTYFYSILGDGHQAMAYYRRSVRLKPFDLKRNIKDFFRMTLRPLVRKRIV</sequence>
<reference evidence="2 3" key="1">
    <citation type="submission" date="2017-10" db="EMBL/GenBank/DDBJ databases">
        <title>Bifidobacterium xylocopum sp. nov. and Bifidobacterium aemilianum sp. nov., from the carpenter bee (Xylocopa violacea) digestive tract.</title>
        <authorList>
            <person name="Alberoni D."/>
            <person name="Baffoni L."/>
            <person name="Di Gioia D."/>
            <person name="Gaggia F."/>
            <person name="Biavati B."/>
        </authorList>
    </citation>
    <scope>NUCLEOTIDE SEQUENCE [LARGE SCALE GENOMIC DNA]</scope>
    <source>
        <strain evidence="2 3">XV10</strain>
    </source>
</reference>
<proteinExistence type="predicted"/>